<organism evidence="4 5">
    <name type="scientific">Plantactinospora solaniradicis</name>
    <dbReference type="NCBI Taxonomy" id="1723736"/>
    <lineage>
        <taxon>Bacteria</taxon>
        <taxon>Bacillati</taxon>
        <taxon>Actinomycetota</taxon>
        <taxon>Actinomycetes</taxon>
        <taxon>Micromonosporales</taxon>
        <taxon>Micromonosporaceae</taxon>
        <taxon>Plantactinospora</taxon>
    </lineage>
</organism>
<name>A0ABW1KJU8_9ACTN</name>
<evidence type="ECO:0000313" key="4">
    <source>
        <dbReference type="EMBL" id="MFC6022082.1"/>
    </source>
</evidence>
<dbReference type="InterPro" id="IPR036366">
    <property type="entry name" value="PGBDSf"/>
</dbReference>
<dbReference type="SUPFAM" id="SSF55166">
    <property type="entry name" value="Hedgehog/DD-peptidase"/>
    <property type="match status" value="1"/>
</dbReference>
<protein>
    <submittedName>
        <fullName evidence="4">Peptidoglycan-binding protein</fullName>
    </submittedName>
</protein>
<feature type="domain" description="Peptidase M15C" evidence="3">
    <location>
        <begin position="86"/>
        <end position="146"/>
    </location>
</feature>
<dbReference type="Pfam" id="PF01471">
    <property type="entry name" value="PG_binding_1"/>
    <property type="match status" value="1"/>
</dbReference>
<dbReference type="EMBL" id="JBHSPR010000054">
    <property type="protein sequence ID" value="MFC6022082.1"/>
    <property type="molecule type" value="Genomic_DNA"/>
</dbReference>
<keyword evidence="5" id="KW-1185">Reference proteome</keyword>
<evidence type="ECO:0000259" key="3">
    <source>
        <dbReference type="Pfam" id="PF13539"/>
    </source>
</evidence>
<accession>A0ABW1KJU8</accession>
<dbReference type="Gene3D" id="1.10.101.10">
    <property type="entry name" value="PGBD-like superfamily/PGBD"/>
    <property type="match status" value="1"/>
</dbReference>
<dbReference type="InterPro" id="IPR036365">
    <property type="entry name" value="PGBD-like_sf"/>
</dbReference>
<dbReference type="InterPro" id="IPR039561">
    <property type="entry name" value="Peptidase_M15C"/>
</dbReference>
<dbReference type="InterPro" id="IPR009045">
    <property type="entry name" value="Zn_M74/Hedgehog-like"/>
</dbReference>
<evidence type="ECO:0000256" key="1">
    <source>
        <dbReference type="SAM" id="MobiDB-lite"/>
    </source>
</evidence>
<comment type="caution">
    <text evidence="4">The sequence shown here is derived from an EMBL/GenBank/DDBJ whole genome shotgun (WGS) entry which is preliminary data.</text>
</comment>
<dbReference type="Pfam" id="PF13539">
    <property type="entry name" value="Peptidase_M15_4"/>
    <property type="match status" value="1"/>
</dbReference>
<proteinExistence type="predicted"/>
<feature type="domain" description="Peptidoglycan binding-like" evidence="2">
    <location>
        <begin position="190"/>
        <end position="247"/>
    </location>
</feature>
<dbReference type="Proteomes" id="UP001596203">
    <property type="component" value="Unassembled WGS sequence"/>
</dbReference>
<dbReference type="SUPFAM" id="SSF47090">
    <property type="entry name" value="PGBD-like"/>
    <property type="match status" value="1"/>
</dbReference>
<feature type="region of interest" description="Disordered" evidence="1">
    <location>
        <begin position="164"/>
        <end position="189"/>
    </location>
</feature>
<sequence>MPPRSDYLPRPAGIAVNNAQARGWGTGWPKCQKGRMAVVVRAGVKVFVRKEIAPLVATLLEATEKRYGYDVKSGQTWGYACRAIRGSQKPSNHSWGLAIDINSRTNPMSATFKSDMPPGMVAMWWNCGFYWGGWYRTRPDAMHFEYVGRPGDVSRHLAAARKHLSGPATKATGRGEFSGPPLRLTRPPTRGDRVTWVQERLNVKGAAPKLATDGVWGPKTDAALRAFQKRAHLVVDGIYGPRTHAALAA</sequence>
<reference evidence="5" key="1">
    <citation type="journal article" date="2019" name="Int. J. Syst. Evol. Microbiol.">
        <title>The Global Catalogue of Microorganisms (GCM) 10K type strain sequencing project: providing services to taxonomists for standard genome sequencing and annotation.</title>
        <authorList>
            <consortium name="The Broad Institute Genomics Platform"/>
            <consortium name="The Broad Institute Genome Sequencing Center for Infectious Disease"/>
            <person name="Wu L."/>
            <person name="Ma J."/>
        </authorList>
    </citation>
    <scope>NUCLEOTIDE SEQUENCE [LARGE SCALE GENOMIC DNA]</scope>
    <source>
        <strain evidence="5">ZS-35-S2</strain>
    </source>
</reference>
<evidence type="ECO:0000313" key="5">
    <source>
        <dbReference type="Proteomes" id="UP001596203"/>
    </source>
</evidence>
<dbReference type="RefSeq" id="WP_377431171.1">
    <property type="nucleotide sequence ID" value="NZ_JBHSPR010000054.1"/>
</dbReference>
<dbReference type="InterPro" id="IPR002477">
    <property type="entry name" value="Peptidoglycan-bd-like"/>
</dbReference>
<gene>
    <name evidence="4" type="ORF">ACFP2T_38710</name>
</gene>
<dbReference type="Gene3D" id="3.30.1380.10">
    <property type="match status" value="1"/>
</dbReference>
<evidence type="ECO:0000259" key="2">
    <source>
        <dbReference type="Pfam" id="PF01471"/>
    </source>
</evidence>